<keyword evidence="2" id="KW-0449">Lipoprotein</keyword>
<proteinExistence type="predicted"/>
<feature type="domain" description="Lipocalin/cytosolic fatty-acid binding" evidence="1">
    <location>
        <begin position="91"/>
        <end position="163"/>
    </location>
</feature>
<dbReference type="Pfam" id="PF08212">
    <property type="entry name" value="Lipocalin_2"/>
    <property type="match status" value="1"/>
</dbReference>
<dbReference type="Gene3D" id="2.40.128.20">
    <property type="match status" value="1"/>
</dbReference>
<dbReference type="STRING" id="1387277.SAMN06295998_109110"/>
<gene>
    <name evidence="2" type="ORF">SAMN06295998_109110</name>
</gene>
<dbReference type="OrthoDB" id="594739at2"/>
<organism evidence="2 3">
    <name type="scientific">Primorskyibacter flagellatus</name>
    <dbReference type="NCBI Taxonomy" id="1387277"/>
    <lineage>
        <taxon>Bacteria</taxon>
        <taxon>Pseudomonadati</taxon>
        <taxon>Pseudomonadota</taxon>
        <taxon>Alphaproteobacteria</taxon>
        <taxon>Rhodobacterales</taxon>
        <taxon>Roseobacteraceae</taxon>
        <taxon>Primorskyibacter</taxon>
    </lineage>
</organism>
<keyword evidence="3" id="KW-1185">Reference proteome</keyword>
<reference evidence="2 3" key="1">
    <citation type="submission" date="2017-04" db="EMBL/GenBank/DDBJ databases">
        <authorList>
            <person name="Afonso C.L."/>
            <person name="Miller P.J."/>
            <person name="Scott M.A."/>
            <person name="Spackman E."/>
            <person name="Goraichik I."/>
            <person name="Dimitrov K.M."/>
            <person name="Suarez D.L."/>
            <person name="Swayne D.E."/>
        </authorList>
    </citation>
    <scope>NUCLEOTIDE SEQUENCE [LARGE SCALE GENOMIC DNA]</scope>
    <source>
        <strain evidence="2 3">CGMCC 1.12644</strain>
    </source>
</reference>
<dbReference type="RefSeq" id="WP_084353376.1">
    <property type="nucleotide sequence ID" value="NZ_FWYD01000009.1"/>
</dbReference>
<accession>A0A1W2CWW0</accession>
<protein>
    <submittedName>
        <fullName evidence="2">Apolipoprotein D and lipocalin family protein</fullName>
    </submittedName>
</protein>
<dbReference type="AlphaFoldDB" id="A0A1W2CWW0"/>
<name>A0A1W2CWW0_9RHOB</name>
<dbReference type="EMBL" id="FWYD01000009">
    <property type="protein sequence ID" value="SMC89446.1"/>
    <property type="molecule type" value="Genomic_DNA"/>
</dbReference>
<sequence>MRKAIVWPLLLAGCIAAKPDKPTVSFRDTSVAISSSTRFDPQRFAGDWTRLADFGSPYTDAGCGTLRFTPLPDNKMALRSCGEGAGAAMQYAIAPFGRLEAEGTDPIWVLWIAEDFGTAVLGTPSGAFGWIVNRGPRIQPDRYNAAADLLEFNGYDSSRLKRRQ</sequence>
<dbReference type="Proteomes" id="UP000192330">
    <property type="component" value="Unassembled WGS sequence"/>
</dbReference>
<dbReference type="InterPro" id="IPR000566">
    <property type="entry name" value="Lipocln_cytosolic_FA-bd_dom"/>
</dbReference>
<dbReference type="SUPFAM" id="SSF50814">
    <property type="entry name" value="Lipocalins"/>
    <property type="match status" value="1"/>
</dbReference>
<evidence type="ECO:0000259" key="1">
    <source>
        <dbReference type="Pfam" id="PF08212"/>
    </source>
</evidence>
<evidence type="ECO:0000313" key="3">
    <source>
        <dbReference type="Proteomes" id="UP000192330"/>
    </source>
</evidence>
<evidence type="ECO:0000313" key="2">
    <source>
        <dbReference type="EMBL" id="SMC89446.1"/>
    </source>
</evidence>
<dbReference type="InterPro" id="IPR012674">
    <property type="entry name" value="Calycin"/>
</dbReference>